<organism evidence="3 4">
    <name type="scientific">Apiospora rasikravindrae</name>
    <dbReference type="NCBI Taxonomy" id="990691"/>
    <lineage>
        <taxon>Eukaryota</taxon>
        <taxon>Fungi</taxon>
        <taxon>Dikarya</taxon>
        <taxon>Ascomycota</taxon>
        <taxon>Pezizomycotina</taxon>
        <taxon>Sordariomycetes</taxon>
        <taxon>Xylariomycetidae</taxon>
        <taxon>Amphisphaeriales</taxon>
        <taxon>Apiosporaceae</taxon>
        <taxon>Apiospora</taxon>
    </lineage>
</organism>
<dbReference type="EMBL" id="JAQQWK010000012">
    <property type="protein sequence ID" value="KAK8022491.1"/>
    <property type="molecule type" value="Genomic_DNA"/>
</dbReference>
<feature type="region of interest" description="Disordered" evidence="1">
    <location>
        <begin position="1"/>
        <end position="65"/>
    </location>
</feature>
<dbReference type="InterPro" id="IPR000719">
    <property type="entry name" value="Prot_kinase_dom"/>
</dbReference>
<comment type="caution">
    <text evidence="3">The sequence shown here is derived from an EMBL/GenBank/DDBJ whole genome shotgun (WGS) entry which is preliminary data.</text>
</comment>
<keyword evidence="4" id="KW-1185">Reference proteome</keyword>
<protein>
    <recommendedName>
        <fullName evidence="2">Protein kinase domain-containing protein</fullName>
    </recommendedName>
</protein>
<dbReference type="InterPro" id="IPR011009">
    <property type="entry name" value="Kinase-like_dom_sf"/>
</dbReference>
<dbReference type="Gene3D" id="1.10.510.10">
    <property type="entry name" value="Transferase(Phosphotransferase) domain 1"/>
    <property type="match status" value="1"/>
</dbReference>
<feature type="compositionally biased region" description="Low complexity" evidence="1">
    <location>
        <begin position="15"/>
        <end position="26"/>
    </location>
</feature>
<dbReference type="SUPFAM" id="SSF56112">
    <property type="entry name" value="Protein kinase-like (PK-like)"/>
    <property type="match status" value="1"/>
</dbReference>
<feature type="domain" description="Protein kinase" evidence="2">
    <location>
        <begin position="85"/>
        <end position="425"/>
    </location>
</feature>
<evidence type="ECO:0000313" key="4">
    <source>
        <dbReference type="Proteomes" id="UP001444661"/>
    </source>
</evidence>
<proteinExistence type="predicted"/>
<evidence type="ECO:0000259" key="2">
    <source>
        <dbReference type="PROSITE" id="PS50011"/>
    </source>
</evidence>
<name>A0ABR1RYR4_9PEZI</name>
<evidence type="ECO:0000256" key="1">
    <source>
        <dbReference type="SAM" id="MobiDB-lite"/>
    </source>
</evidence>
<dbReference type="Proteomes" id="UP001444661">
    <property type="component" value="Unassembled WGS sequence"/>
</dbReference>
<gene>
    <name evidence="3" type="ORF">PG993_013258</name>
</gene>
<dbReference type="PROSITE" id="PS50011">
    <property type="entry name" value="PROTEIN_KINASE_DOM"/>
    <property type="match status" value="1"/>
</dbReference>
<evidence type="ECO:0000313" key="3">
    <source>
        <dbReference type="EMBL" id="KAK8022491.1"/>
    </source>
</evidence>
<sequence>MSSGRSSILEALLRPNNLPGAPAAQPNNPPVTPPNQLVTARNPFATPDNRPDADDATPADRVPLPDPPFNALRAVRRYFLKDGQYAYEGLAGAGAFGSVYKLRKVGGGGQQESQEDSGRRVAAKLIRRFPDPMYASSPPLEEVEALESFAAAAHVVRMIGSQTFGEADLYGVRQWVLLEFLEGGTFRDFEARVKKRGKPLPNRMLWSVFRCCMRIAMAMANSGEMKDGPVRLETAPDDRPHPETVLYNTDMHTNNMMFESYDYDGNGTEHKLSPTLKMIDLGSVERVDTSNEWNRISENLVSLAGNTFNGLLESVQSYGTRQPDPGLGYLVRICARRGGRTFRDRGWSLKDVDERVQRGFEQGPAYYASRMGIDDGSEDDDAVVAVVRELFLDAETSPGTFSGRDADLDALPDPLLYPNDSDMSP</sequence>
<accession>A0ABR1RYR4</accession>
<feature type="region of interest" description="Disordered" evidence="1">
    <location>
        <begin position="402"/>
        <end position="425"/>
    </location>
</feature>
<reference evidence="3 4" key="1">
    <citation type="submission" date="2023-01" db="EMBL/GenBank/DDBJ databases">
        <title>Analysis of 21 Apiospora genomes using comparative genomics revels a genus with tremendous synthesis potential of carbohydrate active enzymes and secondary metabolites.</title>
        <authorList>
            <person name="Sorensen T."/>
        </authorList>
    </citation>
    <scope>NUCLEOTIDE SEQUENCE [LARGE SCALE GENOMIC DNA]</scope>
    <source>
        <strain evidence="3 4">CBS 33761</strain>
    </source>
</reference>